<evidence type="ECO:0000313" key="3">
    <source>
        <dbReference type="EMBL" id="JAA61064.1"/>
    </source>
</evidence>
<feature type="non-terminal residue" evidence="3">
    <location>
        <position position="1"/>
    </location>
</feature>
<accession>L7MCZ9</accession>
<keyword evidence="2" id="KW-0812">Transmembrane</keyword>
<feature type="transmembrane region" description="Helical" evidence="2">
    <location>
        <begin position="334"/>
        <end position="356"/>
    </location>
</feature>
<feature type="region of interest" description="Disordered" evidence="1">
    <location>
        <begin position="1"/>
        <end position="34"/>
    </location>
</feature>
<feature type="non-terminal residue" evidence="3">
    <location>
        <position position="498"/>
    </location>
</feature>
<dbReference type="AlphaFoldDB" id="L7MCZ9"/>
<organism evidence="3">
    <name type="scientific">Rhipicephalus pulchellus</name>
    <name type="common">Yellow backed tick</name>
    <name type="synonym">Dermacentor pulchellus</name>
    <dbReference type="NCBI Taxonomy" id="72859"/>
    <lineage>
        <taxon>Eukaryota</taxon>
        <taxon>Metazoa</taxon>
        <taxon>Ecdysozoa</taxon>
        <taxon>Arthropoda</taxon>
        <taxon>Chelicerata</taxon>
        <taxon>Arachnida</taxon>
        <taxon>Acari</taxon>
        <taxon>Parasitiformes</taxon>
        <taxon>Ixodida</taxon>
        <taxon>Ixodoidea</taxon>
        <taxon>Ixodidae</taxon>
        <taxon>Rhipicephalinae</taxon>
        <taxon>Rhipicephalus</taxon>
        <taxon>Rhipicephalus</taxon>
    </lineage>
</organism>
<keyword evidence="2" id="KW-0472">Membrane</keyword>
<dbReference type="GO" id="GO:0008028">
    <property type="term" value="F:monocarboxylic acid transmembrane transporter activity"/>
    <property type="evidence" value="ECO:0007669"/>
    <property type="project" value="TreeGrafter"/>
</dbReference>
<feature type="transmembrane region" description="Helical" evidence="2">
    <location>
        <begin position="115"/>
        <end position="137"/>
    </location>
</feature>
<dbReference type="InterPro" id="IPR050327">
    <property type="entry name" value="Proton-linked_MCT"/>
</dbReference>
<dbReference type="InterPro" id="IPR036259">
    <property type="entry name" value="MFS_trans_sf"/>
</dbReference>
<dbReference type="PANTHER" id="PTHR11360">
    <property type="entry name" value="MONOCARBOXYLATE TRANSPORTER"/>
    <property type="match status" value="1"/>
</dbReference>
<reference evidence="3" key="1">
    <citation type="submission" date="2012-11" db="EMBL/GenBank/DDBJ databases">
        <authorList>
            <person name="Lucero-Rivera Y.E."/>
            <person name="Tovar-Ramirez D."/>
        </authorList>
    </citation>
    <scope>NUCLEOTIDE SEQUENCE</scope>
    <source>
        <tissue evidence="3">Salivary gland</tissue>
    </source>
</reference>
<evidence type="ECO:0000256" key="1">
    <source>
        <dbReference type="SAM" id="MobiDB-lite"/>
    </source>
</evidence>
<name>L7MCZ9_RHIPC</name>
<feature type="transmembrane region" description="Helical" evidence="2">
    <location>
        <begin position="451"/>
        <end position="472"/>
    </location>
</feature>
<reference evidence="3" key="2">
    <citation type="journal article" date="2015" name="J. Proteomics">
        <title>Sexual differences in the sialomes of the zebra tick, Rhipicephalus pulchellus.</title>
        <authorList>
            <person name="Tan A.W."/>
            <person name="Francischetti I.M."/>
            <person name="Slovak M."/>
            <person name="Kini R.M."/>
            <person name="Ribeiro J.M."/>
        </authorList>
    </citation>
    <scope>NUCLEOTIDE SEQUENCE</scope>
    <source>
        <tissue evidence="3">Salivary gland</tissue>
    </source>
</reference>
<dbReference type="EMBL" id="GACK01003970">
    <property type="protein sequence ID" value="JAA61064.1"/>
    <property type="molecule type" value="mRNA"/>
</dbReference>
<feature type="transmembrane region" description="Helical" evidence="2">
    <location>
        <begin position="143"/>
        <end position="165"/>
    </location>
</feature>
<dbReference type="Gene3D" id="1.20.1250.20">
    <property type="entry name" value="MFS general substrate transporter like domains"/>
    <property type="match status" value="2"/>
</dbReference>
<dbReference type="PANTHER" id="PTHR11360:SF303">
    <property type="entry name" value="MAJOR FACILITATOR SUPERFAMILY (MFS) PROFILE DOMAIN-CONTAINING PROTEIN"/>
    <property type="match status" value="1"/>
</dbReference>
<keyword evidence="2" id="KW-1133">Transmembrane helix</keyword>
<dbReference type="InterPro" id="IPR011701">
    <property type="entry name" value="MFS"/>
</dbReference>
<feature type="transmembrane region" description="Helical" evidence="2">
    <location>
        <begin position="368"/>
        <end position="387"/>
    </location>
</feature>
<dbReference type="SUPFAM" id="SSF103473">
    <property type="entry name" value="MFS general substrate transporter"/>
    <property type="match status" value="1"/>
</dbReference>
<protein>
    <submittedName>
        <fullName evidence="3">Putative monocarboxylate transporter</fullName>
    </submittedName>
</protein>
<dbReference type="Pfam" id="PF07690">
    <property type="entry name" value="MFS_1"/>
    <property type="match status" value="1"/>
</dbReference>
<feature type="transmembrane region" description="Helical" evidence="2">
    <location>
        <begin position="202"/>
        <end position="224"/>
    </location>
</feature>
<proteinExistence type="evidence at transcript level"/>
<sequence length="498" mass="53174">FPAQRQHPAGCFHSKSGQAPSTMAVPSVSPSKTGLQPSPTFIDSCWTVPFITGFISLLISIPQTNSGLLFVLFMDTFGVNRETAAWPKTIHTATTSVMGFALGAIQHKVSIHSTILASAVVCPLAIIASAFVPNVAWMCVTLGFLYGASYGALIIGTAVYIVSYFHEYRGFAMGIKFLGVSLSGIIGPSLLSHLASEHGLKGCFLITGGLTLHLIPLAFMLRYAKPVRWPCFRRCDASDKAVKGVITTMYGTTTTHVQECSGHNYTLSHPVFQCDTVLASSDGPVGPNSLSTCSKDSVDTAKKYSMCSATMEESLAAPLDFLAQAMKVLRSPCFYVLLVAMVAADFTLPLFGSTIVDYAVDKGITFNAAAQLVVCQCLGGFVGRLVVPLITDKLAHSRCPITAISLALLSLCFWIFPHVTSFAAVAVVTFVIGAQQGYLNAFKSVLVADYLGVHSVAVSWGLMGVALLPLVFCEPYIVGAFRDTRGSYDNLYRMCGAV</sequence>
<evidence type="ECO:0000256" key="2">
    <source>
        <dbReference type="SAM" id="Phobius"/>
    </source>
</evidence>
<feature type="transmembrane region" description="Helical" evidence="2">
    <location>
        <begin position="177"/>
        <end position="196"/>
    </location>
</feature>